<dbReference type="PROSITE" id="PS00674">
    <property type="entry name" value="AAA"/>
    <property type="match status" value="1"/>
</dbReference>
<dbReference type="PANTHER" id="PTHR23074:SF17">
    <property type="entry name" value="FIDGETIN-LIKE PROTEIN 1"/>
    <property type="match status" value="1"/>
</dbReference>
<dbReference type="InterPro" id="IPR050304">
    <property type="entry name" value="MT-severing_AAA_ATPase"/>
</dbReference>
<dbReference type="Pfam" id="PF09336">
    <property type="entry name" value="Vps4_C"/>
    <property type="match status" value="1"/>
</dbReference>
<dbReference type="SMART" id="SM00382">
    <property type="entry name" value="AAA"/>
    <property type="match status" value="1"/>
</dbReference>
<evidence type="ECO:0000256" key="1">
    <source>
        <dbReference type="ARBA" id="ARBA00006914"/>
    </source>
</evidence>
<keyword evidence="3 4" id="KW-0067">ATP-binding</keyword>
<keyword evidence="7" id="KW-1185">Reference proteome</keyword>
<sequence length="479" mass="52974">MSQPQSWPDQQQYSSSLMNMFQPRAQAIALPEAQANHAHISADNSVINSGGVEIIDVDEEKTNKISRTLKRARIEISPKNEQVLSQSSNKEANAGVTNNSLVTDATKMMEMVGRRRRWRSLCGNIGYGDKSYTPNGFNKSFGGITVNLASFKANGDSTKNGLDLLRGPDGQLPQKLRNIDPRLIEQISNEIMDCNAKVCWDDIAGLHHAKKCVNEMVIWPLLRPDIFKGCRSPGRGLLLFGPPGTGKTMIGKAIAGESKATFFYISASSITSKWVGEGEKLVRALFGVARCHQPAVIFVDEIDSLLSKRDSNSEHAASRPIKTQFLIEMDGFNSGNEQILLIGATNRPQALDEAARRRLTKGFYIPLPSAEARAWIVRNLLNKDGLFKLSTEDIDTICKLTDGSDMTNLVKDASMGPIREILEQGAEITNLKMEDMRSVTLQDFKDALQEVRTSVSQNELGKYEEWNNQFGSLSTSKTM</sequence>
<dbReference type="EMBL" id="NBSK02000002">
    <property type="protein sequence ID" value="KAJ0223757.1"/>
    <property type="molecule type" value="Genomic_DNA"/>
</dbReference>
<dbReference type="FunFam" id="1.10.8.60:FF:000022">
    <property type="entry name" value="Fidgetin like 1"/>
    <property type="match status" value="1"/>
</dbReference>
<dbReference type="AlphaFoldDB" id="A0A9R1XX56"/>
<proteinExistence type="inferred from homology"/>
<dbReference type="Gene3D" id="1.10.8.60">
    <property type="match status" value="1"/>
</dbReference>
<comment type="caution">
    <text evidence="6">The sequence shown here is derived from an EMBL/GenBank/DDBJ whole genome shotgun (WGS) entry which is preliminary data.</text>
</comment>
<dbReference type="InterPro" id="IPR003960">
    <property type="entry name" value="ATPase_AAA_CS"/>
</dbReference>
<dbReference type="GO" id="GO:0005737">
    <property type="term" value="C:cytoplasm"/>
    <property type="evidence" value="ECO:0000318"/>
    <property type="project" value="GO_Central"/>
</dbReference>
<evidence type="ECO:0000259" key="5">
    <source>
        <dbReference type="SMART" id="SM00382"/>
    </source>
</evidence>
<dbReference type="InterPro" id="IPR003593">
    <property type="entry name" value="AAA+_ATPase"/>
</dbReference>
<dbReference type="Proteomes" id="UP000235145">
    <property type="component" value="Unassembled WGS sequence"/>
</dbReference>
<accession>A0A9R1XX56</accession>
<dbReference type="GO" id="GO:0016887">
    <property type="term" value="F:ATP hydrolysis activity"/>
    <property type="evidence" value="ECO:0000318"/>
    <property type="project" value="GO_Central"/>
</dbReference>
<comment type="similarity">
    <text evidence="1 4">Belongs to the AAA ATPase family.</text>
</comment>
<dbReference type="GO" id="GO:0051013">
    <property type="term" value="P:microtubule severing"/>
    <property type="evidence" value="ECO:0000318"/>
    <property type="project" value="GO_Central"/>
</dbReference>
<dbReference type="Gene3D" id="3.40.50.300">
    <property type="entry name" value="P-loop containing nucleotide triphosphate hydrolases"/>
    <property type="match status" value="1"/>
</dbReference>
<dbReference type="SUPFAM" id="SSF52540">
    <property type="entry name" value="P-loop containing nucleoside triphosphate hydrolases"/>
    <property type="match status" value="1"/>
</dbReference>
<evidence type="ECO:0000256" key="4">
    <source>
        <dbReference type="RuleBase" id="RU003651"/>
    </source>
</evidence>
<protein>
    <recommendedName>
        <fullName evidence="5">AAA+ ATPase domain-containing protein</fullName>
    </recommendedName>
</protein>
<feature type="domain" description="AAA+ ATPase" evidence="5">
    <location>
        <begin position="233"/>
        <end position="369"/>
    </location>
</feature>
<dbReference type="InterPro" id="IPR003959">
    <property type="entry name" value="ATPase_AAA_core"/>
</dbReference>
<dbReference type="PANTHER" id="PTHR23074">
    <property type="entry name" value="AAA DOMAIN-CONTAINING"/>
    <property type="match status" value="1"/>
</dbReference>
<gene>
    <name evidence="6" type="ORF">LSAT_V11C200084750</name>
</gene>
<dbReference type="InterPro" id="IPR015415">
    <property type="entry name" value="Spast_Vps4_C"/>
</dbReference>
<organism evidence="6 7">
    <name type="scientific">Lactuca sativa</name>
    <name type="common">Garden lettuce</name>
    <dbReference type="NCBI Taxonomy" id="4236"/>
    <lineage>
        <taxon>Eukaryota</taxon>
        <taxon>Viridiplantae</taxon>
        <taxon>Streptophyta</taxon>
        <taxon>Embryophyta</taxon>
        <taxon>Tracheophyta</taxon>
        <taxon>Spermatophyta</taxon>
        <taxon>Magnoliopsida</taxon>
        <taxon>eudicotyledons</taxon>
        <taxon>Gunneridae</taxon>
        <taxon>Pentapetalae</taxon>
        <taxon>asterids</taxon>
        <taxon>campanulids</taxon>
        <taxon>Asterales</taxon>
        <taxon>Asteraceae</taxon>
        <taxon>Cichorioideae</taxon>
        <taxon>Cichorieae</taxon>
        <taxon>Lactucinae</taxon>
        <taxon>Lactuca</taxon>
    </lineage>
</organism>
<dbReference type="GO" id="GO:0005634">
    <property type="term" value="C:nucleus"/>
    <property type="evidence" value="ECO:0000318"/>
    <property type="project" value="GO_Central"/>
</dbReference>
<evidence type="ECO:0000313" key="6">
    <source>
        <dbReference type="EMBL" id="KAJ0223757.1"/>
    </source>
</evidence>
<name>A0A9R1XX56_LACSA</name>
<evidence type="ECO:0000256" key="2">
    <source>
        <dbReference type="ARBA" id="ARBA00022741"/>
    </source>
</evidence>
<dbReference type="Pfam" id="PF00004">
    <property type="entry name" value="AAA"/>
    <property type="match status" value="1"/>
</dbReference>
<dbReference type="GO" id="GO:0008568">
    <property type="term" value="F:microtubule severing ATPase activity"/>
    <property type="evidence" value="ECO:0000318"/>
    <property type="project" value="GO_Central"/>
</dbReference>
<dbReference type="GO" id="GO:0005524">
    <property type="term" value="F:ATP binding"/>
    <property type="evidence" value="ECO:0007669"/>
    <property type="project" value="UniProtKB-KW"/>
</dbReference>
<reference evidence="6 7" key="1">
    <citation type="journal article" date="2017" name="Nat. Commun.">
        <title>Genome assembly with in vitro proximity ligation data and whole-genome triplication in lettuce.</title>
        <authorList>
            <person name="Reyes-Chin-Wo S."/>
            <person name="Wang Z."/>
            <person name="Yang X."/>
            <person name="Kozik A."/>
            <person name="Arikit S."/>
            <person name="Song C."/>
            <person name="Xia L."/>
            <person name="Froenicke L."/>
            <person name="Lavelle D.O."/>
            <person name="Truco M.J."/>
            <person name="Xia R."/>
            <person name="Zhu S."/>
            <person name="Xu C."/>
            <person name="Xu H."/>
            <person name="Xu X."/>
            <person name="Cox K."/>
            <person name="Korf I."/>
            <person name="Meyers B.C."/>
            <person name="Michelmore R.W."/>
        </authorList>
    </citation>
    <scope>NUCLEOTIDE SEQUENCE [LARGE SCALE GENOMIC DNA]</scope>
    <source>
        <strain evidence="7">cv. Salinas</strain>
        <tissue evidence="6">Seedlings</tissue>
    </source>
</reference>
<evidence type="ECO:0000256" key="3">
    <source>
        <dbReference type="ARBA" id="ARBA00022840"/>
    </source>
</evidence>
<dbReference type="FunFam" id="3.40.50.300:FF:000093">
    <property type="entry name" value="Fidgetin-like 1"/>
    <property type="match status" value="1"/>
</dbReference>
<evidence type="ECO:0000313" key="7">
    <source>
        <dbReference type="Proteomes" id="UP000235145"/>
    </source>
</evidence>
<dbReference type="InterPro" id="IPR027417">
    <property type="entry name" value="P-loop_NTPase"/>
</dbReference>
<keyword evidence="2 4" id="KW-0547">Nucleotide-binding</keyword>